<dbReference type="EMBL" id="JAEFCI010004390">
    <property type="protein sequence ID" value="KAG5460977.1"/>
    <property type="molecule type" value="Genomic_DNA"/>
</dbReference>
<comment type="caution">
    <text evidence="2">The sequence shown here is derived from an EMBL/GenBank/DDBJ whole genome shotgun (WGS) entry which is preliminary data.</text>
</comment>
<proteinExistence type="predicted"/>
<protein>
    <submittedName>
        <fullName evidence="2">Uncharacterized protein</fullName>
    </submittedName>
</protein>
<gene>
    <name evidence="2" type="ORF">BJ554DRAFT_6905</name>
</gene>
<feature type="compositionally biased region" description="Basic and acidic residues" evidence="1">
    <location>
        <begin position="81"/>
        <end position="96"/>
    </location>
</feature>
<accession>A0A8H7ZXA6</accession>
<dbReference type="AlphaFoldDB" id="A0A8H7ZXA6"/>
<name>A0A8H7ZXA6_9FUNG</name>
<evidence type="ECO:0000256" key="1">
    <source>
        <dbReference type="SAM" id="MobiDB-lite"/>
    </source>
</evidence>
<keyword evidence="3" id="KW-1185">Reference proteome</keyword>
<evidence type="ECO:0000313" key="3">
    <source>
        <dbReference type="Proteomes" id="UP000673691"/>
    </source>
</evidence>
<feature type="non-terminal residue" evidence="2">
    <location>
        <position position="156"/>
    </location>
</feature>
<feature type="region of interest" description="Disordered" evidence="1">
    <location>
        <begin position="66"/>
        <end position="96"/>
    </location>
</feature>
<organism evidence="2 3">
    <name type="scientific">Olpidium bornovanus</name>
    <dbReference type="NCBI Taxonomy" id="278681"/>
    <lineage>
        <taxon>Eukaryota</taxon>
        <taxon>Fungi</taxon>
        <taxon>Fungi incertae sedis</taxon>
        <taxon>Olpidiomycota</taxon>
        <taxon>Olpidiomycotina</taxon>
        <taxon>Olpidiomycetes</taxon>
        <taxon>Olpidiales</taxon>
        <taxon>Olpidiaceae</taxon>
        <taxon>Olpidium</taxon>
    </lineage>
</organism>
<dbReference type="Proteomes" id="UP000673691">
    <property type="component" value="Unassembled WGS sequence"/>
</dbReference>
<evidence type="ECO:0000313" key="2">
    <source>
        <dbReference type="EMBL" id="KAG5460977.1"/>
    </source>
</evidence>
<reference evidence="2 3" key="1">
    <citation type="journal article" name="Sci. Rep.">
        <title>Genome-scale phylogenetic analyses confirm Olpidium as the closest living zoosporic fungus to the non-flagellated, terrestrial fungi.</title>
        <authorList>
            <person name="Chang Y."/>
            <person name="Rochon D."/>
            <person name="Sekimoto S."/>
            <person name="Wang Y."/>
            <person name="Chovatia M."/>
            <person name="Sandor L."/>
            <person name="Salamov A."/>
            <person name="Grigoriev I.V."/>
            <person name="Stajich J.E."/>
            <person name="Spatafora J.W."/>
        </authorList>
    </citation>
    <scope>NUCLEOTIDE SEQUENCE [LARGE SCALE GENOMIC DNA]</scope>
    <source>
        <strain evidence="2">S191</strain>
    </source>
</reference>
<sequence length="156" mass="17858">MSLSTDGCVKFWDSTRFTPVRLPPPPPFPPLRPRPHNASPFCCPAAYSRRTPVSAAAEKSDVLPISRRLPVAPTARHRVPVPHERDRRDRNERETKSLLRGLAGTRLRGRPAGRHCRARLADGSRFHVHRHVPRSHHIQRRVHSSVRRKRNETFCG</sequence>